<dbReference type="EMBL" id="JAUQOM010000001">
    <property type="protein sequence ID" value="MDO7833905.1"/>
    <property type="molecule type" value="Genomic_DNA"/>
</dbReference>
<dbReference type="PIRSF" id="PIRSF012318">
    <property type="entry name" value="UCP012318"/>
    <property type="match status" value="1"/>
</dbReference>
<dbReference type="PANTHER" id="PTHR42782">
    <property type="entry name" value="SI:CH73-314G15.3"/>
    <property type="match status" value="1"/>
</dbReference>
<comment type="caution">
    <text evidence="2">The sequence shown here is derived from an EMBL/GenBank/DDBJ whole genome shotgun (WGS) entry which is preliminary data.</text>
</comment>
<reference evidence="2" key="1">
    <citation type="submission" date="2023-07" db="EMBL/GenBank/DDBJ databases">
        <title>Bacterial whole genome sequence for Sphingobium sp. HBC34.</title>
        <authorList>
            <person name="Le V."/>
            <person name="Ko S.-R."/>
            <person name="Ahn C.-Y."/>
            <person name="Oh H.-M."/>
        </authorList>
    </citation>
    <scope>NUCLEOTIDE SEQUENCE</scope>
    <source>
        <strain evidence="2">HBC34</strain>
    </source>
</reference>
<gene>
    <name evidence="2" type="ORF">Q4610_02495</name>
</gene>
<dbReference type="SUPFAM" id="SSF47240">
    <property type="entry name" value="Ferritin-like"/>
    <property type="match status" value="1"/>
</dbReference>
<accession>A0ABT8ZJD5</accession>
<sequence length="269" mass="29594">MILPVAIDSVGAACAHVLHTPDPHAKLMAARAVARGWRLGRLAHRFDTAMPDRPARPDAPELLPPDQMPRRGKIGSERARIAMLHALAHIECVAIDLAFDLIGRFGGAFPRAFTDQWMQVGAEEAMHFALLDRRLRQMGSHYGALPAHDGLWQAASETAGDALARLAIVPMVLEARALDITPATVARFEGVGDMVTARMLRRIMDDEIRHVAAGTTWFGWATNRLGVESANHYQMLVKRHFRGSVKPPFNDSARRQAGLTEEFYAALAT</sequence>
<organism evidence="2 3">
    <name type="scientific">Sphingobium cyanobacteriorum</name>
    <dbReference type="NCBI Taxonomy" id="3063954"/>
    <lineage>
        <taxon>Bacteria</taxon>
        <taxon>Pseudomonadati</taxon>
        <taxon>Pseudomonadota</taxon>
        <taxon>Alphaproteobacteria</taxon>
        <taxon>Sphingomonadales</taxon>
        <taxon>Sphingomonadaceae</taxon>
        <taxon>Sphingobium</taxon>
    </lineage>
</organism>
<name>A0ABT8ZJD5_9SPHN</name>
<evidence type="ECO:0000256" key="1">
    <source>
        <dbReference type="SAM" id="MobiDB-lite"/>
    </source>
</evidence>
<dbReference type="PANTHER" id="PTHR42782:SF2">
    <property type="entry name" value="3-OXOACYL-[ACYL-CARRIER-PROTEIN] SYNTHASE-LIKE PROTEIN"/>
    <property type="match status" value="1"/>
</dbReference>
<keyword evidence="3" id="KW-1185">Reference proteome</keyword>
<feature type="region of interest" description="Disordered" evidence="1">
    <location>
        <begin position="49"/>
        <end position="70"/>
    </location>
</feature>
<dbReference type="InterPro" id="IPR007402">
    <property type="entry name" value="DUF455"/>
</dbReference>
<dbReference type="InterPro" id="IPR009078">
    <property type="entry name" value="Ferritin-like_SF"/>
</dbReference>
<dbReference type="RefSeq" id="WP_304534427.1">
    <property type="nucleotide sequence ID" value="NZ_JAUQOM010000001.1"/>
</dbReference>
<dbReference type="InterPro" id="IPR011197">
    <property type="entry name" value="UCP012318"/>
</dbReference>
<dbReference type="Pfam" id="PF04305">
    <property type="entry name" value="DUF455"/>
    <property type="match status" value="1"/>
</dbReference>
<protein>
    <submittedName>
        <fullName evidence="2">Ferritin-like domain-containing protein</fullName>
    </submittedName>
</protein>
<evidence type="ECO:0000313" key="3">
    <source>
        <dbReference type="Proteomes" id="UP001176471"/>
    </source>
</evidence>
<dbReference type="CDD" id="cd00657">
    <property type="entry name" value="Ferritin_like"/>
    <property type="match status" value="1"/>
</dbReference>
<evidence type="ECO:0000313" key="2">
    <source>
        <dbReference type="EMBL" id="MDO7833905.1"/>
    </source>
</evidence>
<proteinExistence type="predicted"/>
<dbReference type="Proteomes" id="UP001176471">
    <property type="component" value="Unassembled WGS sequence"/>
</dbReference>